<sequence length="58" mass="6528">MDATVGLGCGIYRQMTSFRKIFRPMVDVHVQAKSLSMNYVREVYGPHFGRPDGTGTFT</sequence>
<evidence type="ECO:0000313" key="2">
    <source>
        <dbReference type="Proteomes" id="UP001152607"/>
    </source>
</evidence>
<reference evidence="1" key="1">
    <citation type="submission" date="2023-01" db="EMBL/GenBank/DDBJ databases">
        <authorList>
            <person name="Van Ghelder C."/>
            <person name="Rancurel C."/>
        </authorList>
    </citation>
    <scope>NUCLEOTIDE SEQUENCE</scope>
    <source>
        <strain evidence="1">CNCM I-4278</strain>
    </source>
</reference>
<name>A0A9W4UXD8_9PLEO</name>
<keyword evidence="2" id="KW-1185">Reference proteome</keyword>
<accession>A0A9W4UXD8</accession>
<gene>
    <name evidence="1" type="ORF">PDIGIT_LOCUS15674</name>
</gene>
<proteinExistence type="predicted"/>
<organism evidence="1 2">
    <name type="scientific">Periconia digitata</name>
    <dbReference type="NCBI Taxonomy" id="1303443"/>
    <lineage>
        <taxon>Eukaryota</taxon>
        <taxon>Fungi</taxon>
        <taxon>Dikarya</taxon>
        <taxon>Ascomycota</taxon>
        <taxon>Pezizomycotina</taxon>
        <taxon>Dothideomycetes</taxon>
        <taxon>Pleosporomycetidae</taxon>
        <taxon>Pleosporales</taxon>
        <taxon>Massarineae</taxon>
        <taxon>Periconiaceae</taxon>
        <taxon>Periconia</taxon>
    </lineage>
</organism>
<comment type="caution">
    <text evidence="1">The sequence shown here is derived from an EMBL/GenBank/DDBJ whole genome shotgun (WGS) entry which is preliminary data.</text>
</comment>
<dbReference type="EMBL" id="CAOQHR010000013">
    <property type="protein sequence ID" value="CAI6342467.1"/>
    <property type="molecule type" value="Genomic_DNA"/>
</dbReference>
<protein>
    <submittedName>
        <fullName evidence="1">Uncharacterized protein</fullName>
    </submittedName>
</protein>
<dbReference type="Proteomes" id="UP001152607">
    <property type="component" value="Unassembled WGS sequence"/>
</dbReference>
<dbReference type="AlphaFoldDB" id="A0A9W4UXD8"/>
<evidence type="ECO:0000313" key="1">
    <source>
        <dbReference type="EMBL" id="CAI6342467.1"/>
    </source>
</evidence>